<evidence type="ECO:0000313" key="2">
    <source>
        <dbReference type="EMBL" id="PIP73049.1"/>
    </source>
</evidence>
<comment type="caution">
    <text evidence="2">The sequence shown here is derived from an EMBL/GenBank/DDBJ whole genome shotgun (WGS) entry which is preliminary data.</text>
</comment>
<dbReference type="Proteomes" id="UP000230638">
    <property type="component" value="Unassembled WGS sequence"/>
</dbReference>
<accession>A0A2H0CTM8</accession>
<dbReference type="AlphaFoldDB" id="A0A2H0CTM8"/>
<evidence type="ECO:0008006" key="4">
    <source>
        <dbReference type="Google" id="ProtNLM"/>
    </source>
</evidence>
<keyword evidence="1" id="KW-0472">Membrane</keyword>
<keyword evidence="1" id="KW-0812">Transmembrane</keyword>
<evidence type="ECO:0000256" key="1">
    <source>
        <dbReference type="SAM" id="Phobius"/>
    </source>
</evidence>
<reference evidence="2 3" key="1">
    <citation type="submission" date="2017-09" db="EMBL/GenBank/DDBJ databases">
        <title>Depth-based differentiation of microbial function through sediment-hosted aquifers and enrichment of novel symbionts in the deep terrestrial subsurface.</title>
        <authorList>
            <person name="Probst A.J."/>
            <person name="Ladd B."/>
            <person name="Jarett J.K."/>
            <person name="Geller-Mcgrath D.E."/>
            <person name="Sieber C.M."/>
            <person name="Emerson J.B."/>
            <person name="Anantharaman K."/>
            <person name="Thomas B.C."/>
            <person name="Malmstrom R."/>
            <person name="Stieglmeier M."/>
            <person name="Klingl A."/>
            <person name="Woyke T."/>
            <person name="Ryan C.M."/>
            <person name="Banfield J.F."/>
        </authorList>
    </citation>
    <scope>NUCLEOTIDE SEQUENCE [LARGE SCALE GENOMIC DNA]</scope>
    <source>
        <strain evidence="2">CG22_combo_CG10-13_8_21_14_all_47_15</strain>
    </source>
</reference>
<name>A0A2H0CTM8_9BACT</name>
<dbReference type="EMBL" id="PCTL01000032">
    <property type="protein sequence ID" value="PIP73049.1"/>
    <property type="molecule type" value="Genomic_DNA"/>
</dbReference>
<evidence type="ECO:0000313" key="3">
    <source>
        <dbReference type="Proteomes" id="UP000230638"/>
    </source>
</evidence>
<proteinExistence type="predicted"/>
<organism evidence="2 3">
    <name type="scientific">Candidatus Lloydbacteria bacterium CG22_combo_CG10-13_8_21_14_all_47_15</name>
    <dbReference type="NCBI Taxonomy" id="1974635"/>
    <lineage>
        <taxon>Bacteria</taxon>
        <taxon>Candidatus Lloydiibacteriota</taxon>
    </lineage>
</organism>
<keyword evidence="1" id="KW-1133">Transmembrane helix</keyword>
<feature type="transmembrane region" description="Helical" evidence="1">
    <location>
        <begin position="25"/>
        <end position="42"/>
    </location>
</feature>
<protein>
    <recommendedName>
        <fullName evidence="4">DUF5673 domain-containing protein</fullName>
    </recommendedName>
</protein>
<sequence>MALQNTKPIAWTAPEYPYQQKKRDWYWALGIIATAIVIAAVFLKNLLFALIIAISAFSMALYAARKPRQIQFEVSERGVSIGDTRYLYQSLESFGILEKTSGPVLMLKSEKTFMPFISIPLGDTDTEDIRDFLLDYLPEETHDESLSEVLMEYLGF</sequence>
<gene>
    <name evidence="2" type="ORF">COW88_03200</name>
</gene>
<feature type="transmembrane region" description="Helical" evidence="1">
    <location>
        <begin position="48"/>
        <end position="64"/>
    </location>
</feature>